<reference evidence="2" key="1">
    <citation type="journal article" date="2015" name="Genome Announc.">
        <title>Draft Genome Sequence of Tolypothrix boutellei Strain VB521301.</title>
        <authorList>
            <person name="Chandrababunaidu M.M."/>
            <person name="Singh D."/>
            <person name="Sen D."/>
            <person name="Bhan S."/>
            <person name="Das S."/>
            <person name="Gupta A."/>
            <person name="Adhikary S.P."/>
            <person name="Tripathy S."/>
        </authorList>
    </citation>
    <scope>NUCLEOTIDE SEQUENCE</scope>
    <source>
        <strain evidence="2">VB521301</strain>
    </source>
</reference>
<reference evidence="2" key="2">
    <citation type="submission" date="2019-11" db="EMBL/GenBank/DDBJ databases">
        <title>Improved Assembly of Tolypothrix boutellei genome.</title>
        <authorList>
            <person name="Sarangi A.N."/>
            <person name="Mukherjee M."/>
            <person name="Ghosh S."/>
            <person name="Singh D."/>
            <person name="Das A."/>
            <person name="Kant S."/>
            <person name="Prusty A."/>
            <person name="Tripathy S."/>
        </authorList>
    </citation>
    <scope>NUCLEOTIDE SEQUENCE</scope>
    <source>
        <strain evidence="2">VB521301</strain>
    </source>
</reference>
<keyword evidence="3" id="KW-1185">Reference proteome</keyword>
<gene>
    <name evidence="2" type="ORF">DA73_0400033095</name>
</gene>
<feature type="domain" description="N-acetyltransferase" evidence="1">
    <location>
        <begin position="1"/>
        <end position="149"/>
    </location>
</feature>
<evidence type="ECO:0000259" key="1">
    <source>
        <dbReference type="PROSITE" id="PS51186"/>
    </source>
</evidence>
<evidence type="ECO:0000313" key="3">
    <source>
        <dbReference type="Proteomes" id="UP000029738"/>
    </source>
</evidence>
<comment type="caution">
    <text evidence="2">The sequence shown here is derived from an EMBL/GenBank/DDBJ whole genome shotgun (WGS) entry which is preliminary data.</text>
</comment>
<sequence>MLSIYAPIVRETPTSFEVEPPSEAEFKQRIKDYQKRLPWLVCELDGEILGYAYANPHRSRAAYQWSVESSVYVAAKHRKKSVGKALYASLFKVLQVQGFYNVFAGIVLPNPASIALHEAFGFTLVGVYRAVGYKLGQWYDVGWWQLSLQHERSELVNPPLSWQEVEKLPLWNEALRSGLNFLRV</sequence>
<dbReference type="SUPFAM" id="SSF55729">
    <property type="entry name" value="Acyl-CoA N-acyltransferases (Nat)"/>
    <property type="match status" value="1"/>
</dbReference>
<protein>
    <submittedName>
        <fullName evidence="2">N-acetyltransferase</fullName>
    </submittedName>
</protein>
<dbReference type="GO" id="GO:0016747">
    <property type="term" value="F:acyltransferase activity, transferring groups other than amino-acyl groups"/>
    <property type="evidence" value="ECO:0007669"/>
    <property type="project" value="InterPro"/>
</dbReference>
<dbReference type="EMBL" id="JHEG04000001">
    <property type="protein sequence ID" value="KAF3891272.1"/>
    <property type="molecule type" value="Genomic_DNA"/>
</dbReference>
<accession>A0A8S9TJE9</accession>
<dbReference type="CDD" id="cd04301">
    <property type="entry name" value="NAT_SF"/>
    <property type="match status" value="1"/>
</dbReference>
<dbReference type="InterPro" id="IPR000182">
    <property type="entry name" value="GNAT_dom"/>
</dbReference>
<dbReference type="PANTHER" id="PTHR43072">
    <property type="entry name" value="N-ACETYLTRANSFERASE"/>
    <property type="match status" value="1"/>
</dbReference>
<dbReference type="Pfam" id="PF13420">
    <property type="entry name" value="Acetyltransf_4"/>
    <property type="match status" value="1"/>
</dbReference>
<evidence type="ECO:0000313" key="2">
    <source>
        <dbReference type="EMBL" id="KAF3891272.1"/>
    </source>
</evidence>
<dbReference type="NCBIfam" id="NF040504">
    <property type="entry name" value="resist_ArsN1b"/>
    <property type="match status" value="1"/>
</dbReference>
<dbReference type="OrthoDB" id="9798006at2"/>
<dbReference type="InterPro" id="IPR016181">
    <property type="entry name" value="Acyl_CoA_acyltransferase"/>
</dbReference>
<proteinExistence type="predicted"/>
<name>A0A8S9TJE9_9CYAN</name>
<dbReference type="PANTHER" id="PTHR43072:SF8">
    <property type="entry name" value="ACYLTRANSFERASE FABY-RELATED"/>
    <property type="match status" value="1"/>
</dbReference>
<dbReference type="PROSITE" id="PS51186">
    <property type="entry name" value="GNAT"/>
    <property type="match status" value="1"/>
</dbReference>
<dbReference type="Gene3D" id="3.40.630.30">
    <property type="match status" value="1"/>
</dbReference>
<organism evidence="2 3">
    <name type="scientific">Tolypothrix bouteillei VB521301</name>
    <dbReference type="NCBI Taxonomy" id="1479485"/>
    <lineage>
        <taxon>Bacteria</taxon>
        <taxon>Bacillati</taxon>
        <taxon>Cyanobacteriota</taxon>
        <taxon>Cyanophyceae</taxon>
        <taxon>Nostocales</taxon>
        <taxon>Tolypothrichaceae</taxon>
        <taxon>Tolypothrix</taxon>
    </lineage>
</organism>
<dbReference type="AlphaFoldDB" id="A0A8S9TJE9"/>
<dbReference type="Proteomes" id="UP000029738">
    <property type="component" value="Unassembled WGS sequence"/>
</dbReference>